<gene>
    <name evidence="1" type="ORF">DFR34_101247</name>
</gene>
<dbReference type="EMBL" id="QJKI01000001">
    <property type="protein sequence ID" value="PXX82014.1"/>
    <property type="molecule type" value="Genomic_DNA"/>
</dbReference>
<dbReference type="SUPFAM" id="SSF56762">
    <property type="entry name" value="HydB/Nqo4-like"/>
    <property type="match status" value="1"/>
</dbReference>
<accession>A0A318KVQ8</accession>
<dbReference type="InterPro" id="IPR029014">
    <property type="entry name" value="NiFe-Hase_large"/>
</dbReference>
<dbReference type="AlphaFoldDB" id="A0A318KVQ8"/>
<organism evidence="1 2">
    <name type="scientific">Rivihabitans pingtungensis</name>
    <dbReference type="NCBI Taxonomy" id="1054498"/>
    <lineage>
        <taxon>Bacteria</taxon>
        <taxon>Pseudomonadati</taxon>
        <taxon>Pseudomonadota</taxon>
        <taxon>Betaproteobacteria</taxon>
        <taxon>Neisseriales</taxon>
        <taxon>Aquaspirillaceae</taxon>
        <taxon>Rivihabitans</taxon>
    </lineage>
</organism>
<comment type="caution">
    <text evidence="1">The sequence shown here is derived from an EMBL/GenBank/DDBJ whole genome shotgun (WGS) entry which is preliminary data.</text>
</comment>
<keyword evidence="2" id="KW-1185">Reference proteome</keyword>
<dbReference type="Proteomes" id="UP000247555">
    <property type="component" value="Unassembled WGS sequence"/>
</dbReference>
<protein>
    <recommendedName>
        <fullName evidence="3">Nickel-dependent hydrogenase</fullName>
    </recommendedName>
</protein>
<evidence type="ECO:0000313" key="1">
    <source>
        <dbReference type="EMBL" id="PXX82014.1"/>
    </source>
</evidence>
<sequence length="347" mass="37456">MTLEHLAGRLTLTLTHDGAAVTHCHSEFSRPPLAARLLAGAAPADAAARLAPLFAVCRRAHALAADLAAQALHGPAAPRPEALAELEAEARQDILRRVALDWPLACGDSPDADFVAAVRAQPAALGQALQDYVLGEPCADWLARGYHGWLAWARQRHTQYAWRLADLMAESCGGMPLLSFPSEGELAALGRELLDDDQFAQTPSWVGSPAETGPLARQANWVASLFAAEYWPAARMLARLIELVRLSQGRAGYQARAVALDPQRAVAAVDTARGLLLHAVAVDAHGQVADWRILPPTAWNFHPQGAWAAALDRVLPEQAEAAARRAALWLDPCVEYQLMIRDSRQYA</sequence>
<name>A0A318KVQ8_9NEIS</name>
<dbReference type="OrthoDB" id="9157196at2"/>
<dbReference type="Gene3D" id="1.10.645.10">
    <property type="entry name" value="Cytochrome-c3 Hydrogenase, chain B"/>
    <property type="match status" value="1"/>
</dbReference>
<proteinExistence type="predicted"/>
<reference evidence="1 2" key="1">
    <citation type="submission" date="2018-05" db="EMBL/GenBank/DDBJ databases">
        <title>Genomic Encyclopedia of Type Strains, Phase IV (KMG-IV): sequencing the most valuable type-strain genomes for metagenomic binning, comparative biology and taxonomic classification.</title>
        <authorList>
            <person name="Goeker M."/>
        </authorList>
    </citation>
    <scope>NUCLEOTIDE SEQUENCE [LARGE SCALE GENOMIC DNA]</scope>
    <source>
        <strain evidence="1 2">DSM 29661</strain>
    </source>
</reference>
<evidence type="ECO:0000313" key="2">
    <source>
        <dbReference type="Proteomes" id="UP000247555"/>
    </source>
</evidence>
<evidence type="ECO:0008006" key="3">
    <source>
        <dbReference type="Google" id="ProtNLM"/>
    </source>
</evidence>
<dbReference type="RefSeq" id="WP_110389317.1">
    <property type="nucleotide sequence ID" value="NZ_QJKI01000001.1"/>
</dbReference>